<reference evidence="6" key="1">
    <citation type="journal article" date="2013" name="Genome Announc.">
        <title>Draft genome sequence of the grapevine dieback fungus Eutypa lata UCR-EL1.</title>
        <authorList>
            <person name="Blanco-Ulate B."/>
            <person name="Rolshausen P.E."/>
            <person name="Cantu D."/>
        </authorList>
    </citation>
    <scope>NUCLEOTIDE SEQUENCE [LARGE SCALE GENOMIC DNA]</scope>
    <source>
        <strain evidence="6">UCR-EL1</strain>
    </source>
</reference>
<dbReference type="InterPro" id="IPR008949">
    <property type="entry name" value="Isoprenoid_synthase_dom_sf"/>
</dbReference>
<protein>
    <recommendedName>
        <fullName evidence="4">Terpene synthase</fullName>
        <ecNumber evidence="4">4.2.3.-</ecNumber>
    </recommendedName>
</protein>
<dbReference type="GO" id="GO:0046872">
    <property type="term" value="F:metal ion binding"/>
    <property type="evidence" value="ECO:0007669"/>
    <property type="project" value="UniProtKB-KW"/>
</dbReference>
<dbReference type="PANTHER" id="PTHR35201:SF4">
    <property type="entry name" value="BETA-PINACENE SYNTHASE-RELATED"/>
    <property type="match status" value="1"/>
</dbReference>
<dbReference type="GO" id="GO:0010333">
    <property type="term" value="F:terpene synthase activity"/>
    <property type="evidence" value="ECO:0007669"/>
    <property type="project" value="InterPro"/>
</dbReference>
<dbReference type="InterPro" id="IPR034686">
    <property type="entry name" value="Terpene_cyclase-like_2"/>
</dbReference>
<dbReference type="Pfam" id="PF19086">
    <property type="entry name" value="Terpene_syn_C_2"/>
    <property type="match status" value="1"/>
</dbReference>
<dbReference type="HOGENOM" id="CLU_047266_1_0_1"/>
<dbReference type="PANTHER" id="PTHR35201">
    <property type="entry name" value="TERPENE SYNTHASE"/>
    <property type="match status" value="1"/>
</dbReference>
<proteinExistence type="inferred from homology"/>
<evidence type="ECO:0000313" key="6">
    <source>
        <dbReference type="Proteomes" id="UP000012174"/>
    </source>
</evidence>
<dbReference type="EC" id="4.2.3.-" evidence="4"/>
<dbReference type="KEGG" id="ela:UCREL1_8376"/>
<dbReference type="Gene3D" id="1.10.600.10">
    <property type="entry name" value="Farnesyl Diphosphate Synthase"/>
    <property type="match status" value="1"/>
</dbReference>
<keyword evidence="3 4" id="KW-0460">Magnesium</keyword>
<gene>
    <name evidence="5" type="ORF">UCREL1_8376</name>
</gene>
<sequence length="417" mass="46186">MASQFLKYADVNSQENTPWLSPVRFAYDWLQDARSKYLVAPPLVYAPEALLSLPDPPSDKDGAMGVALEGGRRTSGDNANGFDISPALAGLPWPTGLTKVRQSRHWRAGLRISTDLLELFSADALSTQAVRRNGLSLSRIASHELLTEEEDRFTKFATYLFPEADEQRTRLLAATIVYIVVFDDSWEMHSEDKLGIVRDDFIKRLEGDVGDTPEQTPLQALISYTVRALKAEDKVAGNGGQEVIDRLGDFCRHVPPQTTFASLGDYLSYRCIDAGVPYILACVKFSLRSSVRVEDPKLARIIRLVSDHVSLVNDLASYDKEKRAYDSGTVCYLINAVDVIQRLLALPTSAAAKSLAYSMQLHVEAEMKEELERLVASNELSDEELQFVHAALVMTAGNVFYSVVSSRYGGQAAKIEI</sequence>
<comment type="cofactor">
    <cofactor evidence="1 4">
        <name>Mg(2+)</name>
        <dbReference type="ChEBI" id="CHEBI:18420"/>
    </cofactor>
</comment>
<dbReference type="EMBL" id="KB707034">
    <property type="protein sequence ID" value="EMR64669.1"/>
    <property type="molecule type" value="Genomic_DNA"/>
</dbReference>
<keyword evidence="6" id="KW-1185">Reference proteome</keyword>
<dbReference type="Proteomes" id="UP000012174">
    <property type="component" value="Unassembled WGS sequence"/>
</dbReference>
<evidence type="ECO:0000256" key="4">
    <source>
        <dbReference type="RuleBase" id="RU366034"/>
    </source>
</evidence>
<keyword evidence="4" id="KW-0479">Metal-binding</keyword>
<name>M7SEL0_EUTLA</name>
<dbReference type="OMA" id="DILSWGS"/>
<evidence type="ECO:0000313" key="5">
    <source>
        <dbReference type="EMBL" id="EMR64669.1"/>
    </source>
</evidence>
<organism evidence="5 6">
    <name type="scientific">Eutypa lata (strain UCR-EL1)</name>
    <name type="common">Grapevine dieback disease fungus</name>
    <name type="synonym">Eutypa armeniacae</name>
    <dbReference type="NCBI Taxonomy" id="1287681"/>
    <lineage>
        <taxon>Eukaryota</taxon>
        <taxon>Fungi</taxon>
        <taxon>Dikarya</taxon>
        <taxon>Ascomycota</taxon>
        <taxon>Pezizomycotina</taxon>
        <taxon>Sordariomycetes</taxon>
        <taxon>Xylariomycetidae</taxon>
        <taxon>Xylariales</taxon>
        <taxon>Diatrypaceae</taxon>
        <taxon>Eutypa</taxon>
    </lineage>
</organism>
<accession>M7SEL0</accession>
<dbReference type="GO" id="GO:0008299">
    <property type="term" value="P:isoprenoid biosynthetic process"/>
    <property type="evidence" value="ECO:0007669"/>
    <property type="project" value="UniProtKB-ARBA"/>
</dbReference>
<dbReference type="eggNOG" id="ENOG502SPY5">
    <property type="taxonomic scope" value="Eukaryota"/>
</dbReference>
<evidence type="ECO:0000256" key="1">
    <source>
        <dbReference type="ARBA" id="ARBA00001946"/>
    </source>
</evidence>
<evidence type="ECO:0000256" key="2">
    <source>
        <dbReference type="ARBA" id="ARBA00006333"/>
    </source>
</evidence>
<evidence type="ECO:0000256" key="3">
    <source>
        <dbReference type="ARBA" id="ARBA00022842"/>
    </source>
</evidence>
<dbReference type="OrthoDB" id="3004402at2759"/>
<keyword evidence="4" id="KW-0456">Lyase</keyword>
<dbReference type="AlphaFoldDB" id="M7SEL0"/>
<comment type="similarity">
    <text evidence="2 4">Belongs to the terpene synthase family.</text>
</comment>
<dbReference type="SUPFAM" id="SSF48576">
    <property type="entry name" value="Terpenoid synthases"/>
    <property type="match status" value="1"/>
</dbReference>